<dbReference type="AlphaFoldDB" id="A0A381RPU4"/>
<dbReference type="InterPro" id="IPR036005">
    <property type="entry name" value="Creatinase/aminopeptidase-like"/>
</dbReference>
<keyword evidence="1" id="KW-0031">Aminopeptidase</keyword>
<dbReference type="Pfam" id="PF00557">
    <property type="entry name" value="Peptidase_M24"/>
    <property type="match status" value="1"/>
</dbReference>
<dbReference type="PROSITE" id="PS00680">
    <property type="entry name" value="MAP_1"/>
    <property type="match status" value="1"/>
</dbReference>
<evidence type="ECO:0000313" key="6">
    <source>
        <dbReference type="EMBL" id="SUZ90883.1"/>
    </source>
</evidence>
<keyword evidence="3" id="KW-0479">Metal-binding</keyword>
<dbReference type="PANTHER" id="PTHR43330">
    <property type="entry name" value="METHIONINE AMINOPEPTIDASE"/>
    <property type="match status" value="1"/>
</dbReference>
<reference evidence="6" key="1">
    <citation type="submission" date="2018-05" db="EMBL/GenBank/DDBJ databases">
        <authorList>
            <person name="Lanie J.A."/>
            <person name="Ng W.-L."/>
            <person name="Kazmierczak K.M."/>
            <person name="Andrzejewski T.M."/>
            <person name="Davidsen T.M."/>
            <person name="Wayne K.J."/>
            <person name="Tettelin H."/>
            <person name="Glass J.I."/>
            <person name="Rusch D."/>
            <person name="Podicherti R."/>
            <person name="Tsui H.-C.T."/>
            <person name="Winkler M.E."/>
        </authorList>
    </citation>
    <scope>NUCLEOTIDE SEQUENCE</scope>
</reference>
<sequence>MDKINENLVLDRTTGQIKIHQTEDSLGMRKVGKLAAELLDLFVDEVQPGISTESLDKFAYEFILDNKAIPAPLNYRGFKKSICTSINHVVCHGIPSQKILQEGDIVNIDVTLILDSWHGDTSRMYVAGEPSVKARKIIKTTFDSLNLAIDMIKPGVFLGDIGNAIQSFAEDEGFSIVKEFCGHGIGRVFHDEPNILHYGNKGTGPQLRKGMFFTVEPMINYGKPQTKILSDGWTAVTRDRSLSSQFEHTLGVTENGVEIFTESLNNTGNPIEI</sequence>
<dbReference type="CDD" id="cd01086">
    <property type="entry name" value="MetAP1"/>
    <property type="match status" value="1"/>
</dbReference>
<dbReference type="NCBIfam" id="TIGR00500">
    <property type="entry name" value="met_pdase_I"/>
    <property type="match status" value="1"/>
</dbReference>
<dbReference type="GO" id="GO:0046872">
    <property type="term" value="F:metal ion binding"/>
    <property type="evidence" value="ECO:0007669"/>
    <property type="project" value="UniProtKB-KW"/>
</dbReference>
<accession>A0A381RPU4</accession>
<keyword evidence="4" id="KW-0378">Hydrolase</keyword>
<dbReference type="InterPro" id="IPR000994">
    <property type="entry name" value="Pept_M24"/>
</dbReference>
<evidence type="ECO:0000256" key="4">
    <source>
        <dbReference type="ARBA" id="ARBA00022801"/>
    </source>
</evidence>
<evidence type="ECO:0000256" key="3">
    <source>
        <dbReference type="ARBA" id="ARBA00022723"/>
    </source>
</evidence>
<dbReference type="Gene3D" id="3.90.230.10">
    <property type="entry name" value="Creatinase/methionine aminopeptidase superfamily"/>
    <property type="match status" value="1"/>
</dbReference>
<evidence type="ECO:0000256" key="1">
    <source>
        <dbReference type="ARBA" id="ARBA00022438"/>
    </source>
</evidence>
<gene>
    <name evidence="6" type="ORF">METZ01_LOCUS43737</name>
</gene>
<dbReference type="GO" id="GO:0005829">
    <property type="term" value="C:cytosol"/>
    <property type="evidence" value="ECO:0007669"/>
    <property type="project" value="TreeGrafter"/>
</dbReference>
<evidence type="ECO:0000259" key="5">
    <source>
        <dbReference type="Pfam" id="PF00557"/>
    </source>
</evidence>
<feature type="domain" description="Peptidase M24" evidence="5">
    <location>
        <begin position="28"/>
        <end position="254"/>
    </location>
</feature>
<dbReference type="PANTHER" id="PTHR43330:SF27">
    <property type="entry name" value="METHIONINE AMINOPEPTIDASE"/>
    <property type="match status" value="1"/>
</dbReference>
<keyword evidence="2" id="KW-0645">Protease</keyword>
<protein>
    <recommendedName>
        <fullName evidence="5">Peptidase M24 domain-containing protein</fullName>
    </recommendedName>
</protein>
<dbReference type="GO" id="GO:0006508">
    <property type="term" value="P:proteolysis"/>
    <property type="evidence" value="ECO:0007669"/>
    <property type="project" value="UniProtKB-KW"/>
</dbReference>
<dbReference type="EMBL" id="UINC01001931">
    <property type="protein sequence ID" value="SUZ90883.1"/>
    <property type="molecule type" value="Genomic_DNA"/>
</dbReference>
<name>A0A381RPU4_9ZZZZ</name>
<dbReference type="PRINTS" id="PR00599">
    <property type="entry name" value="MAPEPTIDASE"/>
</dbReference>
<proteinExistence type="inferred from homology"/>
<evidence type="ECO:0000256" key="2">
    <source>
        <dbReference type="ARBA" id="ARBA00022670"/>
    </source>
</evidence>
<dbReference type="InterPro" id="IPR002467">
    <property type="entry name" value="Pept_M24A_MAP1"/>
</dbReference>
<dbReference type="InterPro" id="IPR001714">
    <property type="entry name" value="Pept_M24_MAP"/>
</dbReference>
<dbReference type="HAMAP" id="MF_01974">
    <property type="entry name" value="MetAP_1"/>
    <property type="match status" value="1"/>
</dbReference>
<dbReference type="GO" id="GO:0070006">
    <property type="term" value="F:metalloaminopeptidase activity"/>
    <property type="evidence" value="ECO:0007669"/>
    <property type="project" value="InterPro"/>
</dbReference>
<dbReference type="SUPFAM" id="SSF55920">
    <property type="entry name" value="Creatinase/aminopeptidase"/>
    <property type="match status" value="1"/>
</dbReference>
<organism evidence="6">
    <name type="scientific">marine metagenome</name>
    <dbReference type="NCBI Taxonomy" id="408172"/>
    <lineage>
        <taxon>unclassified sequences</taxon>
        <taxon>metagenomes</taxon>
        <taxon>ecological metagenomes</taxon>
    </lineage>
</organism>